<organism evidence="3">
    <name type="scientific">Chromera velia CCMP2878</name>
    <dbReference type="NCBI Taxonomy" id="1169474"/>
    <lineage>
        <taxon>Eukaryota</taxon>
        <taxon>Sar</taxon>
        <taxon>Alveolata</taxon>
        <taxon>Colpodellida</taxon>
        <taxon>Chromeraceae</taxon>
        <taxon>Chromera</taxon>
    </lineage>
</organism>
<sequence>MVSALALSRLLDLSSPSSGAIVGGDGEREETGTGTGEEGPPQAPPGHQRLRVCVDFGVMTKSVSASQILNLQAGRLLEHLSTLSRSEGEGEGGSGGGVEDKEELLNVQVLPSLEEEERRALWEKVNWEEVEKQLGHPFVRPTVEEFFGGGAGRPRLLTLVRDVPYQSRPKLPGGEMTRGGESGHRTPDTAGGGRDRTRRCLFGRGRARGGNGANALFFVRGNRVESRGSEEEEEEGGGSHEDDFLFRASAADKQLGEGEAGEEKEFQGAGGLEADAEEETKAEDGEKLKADLWMLFRDTETVNKSHN</sequence>
<dbReference type="AlphaFoldDB" id="A0A0G4I4Q9"/>
<protein>
    <submittedName>
        <fullName evidence="3">Uncharacterized protein</fullName>
    </submittedName>
</protein>
<name>A0A0G4I4Q9_9ALVE</name>
<accession>A0A0G4I4Q9</accession>
<keyword evidence="2" id="KW-0732">Signal</keyword>
<evidence type="ECO:0000256" key="2">
    <source>
        <dbReference type="SAM" id="SignalP"/>
    </source>
</evidence>
<feature type="region of interest" description="Disordered" evidence="1">
    <location>
        <begin position="224"/>
        <end position="286"/>
    </location>
</feature>
<evidence type="ECO:0000313" key="3">
    <source>
        <dbReference type="EMBL" id="CEM51961.1"/>
    </source>
</evidence>
<feature type="region of interest" description="Disordered" evidence="1">
    <location>
        <begin position="166"/>
        <end position="198"/>
    </location>
</feature>
<reference evidence="3" key="1">
    <citation type="submission" date="2014-11" db="EMBL/GenBank/DDBJ databases">
        <authorList>
            <person name="Otto D Thomas"/>
            <person name="Naeem Raeece"/>
        </authorList>
    </citation>
    <scope>NUCLEOTIDE SEQUENCE</scope>
</reference>
<feature type="signal peptide" evidence="2">
    <location>
        <begin position="1"/>
        <end position="19"/>
    </location>
</feature>
<feature type="chain" id="PRO_5005192147" evidence="2">
    <location>
        <begin position="20"/>
        <end position="307"/>
    </location>
</feature>
<gene>
    <name evidence="3" type="ORF">Cvel_10979</name>
</gene>
<proteinExistence type="predicted"/>
<feature type="region of interest" description="Disordered" evidence="1">
    <location>
        <begin position="16"/>
        <end position="48"/>
    </location>
</feature>
<evidence type="ECO:0000256" key="1">
    <source>
        <dbReference type="SAM" id="MobiDB-lite"/>
    </source>
</evidence>
<dbReference type="EMBL" id="CDMZ01005101">
    <property type="protein sequence ID" value="CEM51961.1"/>
    <property type="molecule type" value="Genomic_DNA"/>
</dbReference>
<dbReference type="VEuPathDB" id="CryptoDB:Cvel_10979"/>